<protein>
    <submittedName>
        <fullName evidence="2">Uncharacterized protein</fullName>
    </submittedName>
</protein>
<organism evidence="2 3">
    <name type="scientific">Duganella vulcania</name>
    <dbReference type="NCBI Taxonomy" id="2692166"/>
    <lineage>
        <taxon>Bacteria</taxon>
        <taxon>Pseudomonadati</taxon>
        <taxon>Pseudomonadota</taxon>
        <taxon>Betaproteobacteria</taxon>
        <taxon>Burkholderiales</taxon>
        <taxon>Oxalobacteraceae</taxon>
        <taxon>Telluria group</taxon>
        <taxon>Duganella</taxon>
    </lineage>
</organism>
<gene>
    <name evidence="2" type="ORF">GTP90_09025</name>
</gene>
<accession>A0A845GMP9</accession>
<dbReference type="EMBL" id="WWCX01000010">
    <property type="protein sequence ID" value="MYM93997.1"/>
    <property type="molecule type" value="Genomic_DNA"/>
</dbReference>
<keyword evidence="1" id="KW-0472">Membrane</keyword>
<dbReference type="Proteomes" id="UP000447355">
    <property type="component" value="Unassembled WGS sequence"/>
</dbReference>
<evidence type="ECO:0000256" key="1">
    <source>
        <dbReference type="SAM" id="Phobius"/>
    </source>
</evidence>
<reference evidence="2" key="1">
    <citation type="submission" date="2019-12" db="EMBL/GenBank/DDBJ databases">
        <title>Novel species isolated from a subtropical stream in China.</title>
        <authorList>
            <person name="Lu H."/>
        </authorList>
    </citation>
    <scope>NUCLEOTIDE SEQUENCE [LARGE SCALE GENOMIC DNA]</scope>
    <source>
        <strain evidence="2">FT81W</strain>
    </source>
</reference>
<dbReference type="RefSeq" id="WP_161083192.1">
    <property type="nucleotide sequence ID" value="NZ_WWCX01000010.1"/>
</dbReference>
<evidence type="ECO:0000313" key="2">
    <source>
        <dbReference type="EMBL" id="MYM93997.1"/>
    </source>
</evidence>
<feature type="transmembrane region" description="Helical" evidence="1">
    <location>
        <begin position="20"/>
        <end position="42"/>
    </location>
</feature>
<name>A0A845GMP9_9BURK</name>
<sequence length="140" mass="14987">MLRCNTGFALSSLSRFENLSPAPLCAAGFFLPLAAAIALATFSCHYQDIKFGVVIVSEIVVLKIMDSVYVHLNGAKLASTNEVAEALGKIYADHPDATVSIEADTSSHYEAIGKAIYGSHRVGFVGERVRILVDGKLLET</sequence>
<keyword evidence="1" id="KW-1133">Transmembrane helix</keyword>
<keyword evidence="1" id="KW-0812">Transmembrane</keyword>
<dbReference type="AlphaFoldDB" id="A0A845GMP9"/>
<evidence type="ECO:0000313" key="3">
    <source>
        <dbReference type="Proteomes" id="UP000447355"/>
    </source>
</evidence>
<proteinExistence type="predicted"/>
<comment type="caution">
    <text evidence="2">The sequence shown here is derived from an EMBL/GenBank/DDBJ whole genome shotgun (WGS) entry which is preliminary data.</text>
</comment>